<dbReference type="Proteomes" id="UP000679725">
    <property type="component" value="Unassembled WGS sequence"/>
</dbReference>
<gene>
    <name evidence="3" type="ORF">DYBT9623_04429</name>
</gene>
<proteinExistence type="predicted"/>
<evidence type="ECO:0000256" key="1">
    <source>
        <dbReference type="ARBA" id="ARBA00022612"/>
    </source>
</evidence>
<sequence length="272" mass="30741">MDPNIIESEIQTGLLPKQQLFCEEYIKDFHGTNAAIRAGYEDRNAAVTASKMLADDRFRKYIKTLLDAIGLDEHETKKLIADIARSSLNDYFTFKKVLYTPKIEKPLSDLISELRAEMDFENEYALAASLKGQDLELHQVGQCRRERQLLRYELELKRNSDAVRIVDGPARLIDVPELDMAKLVADKEKGRIKSITPGQFGTKVELYAADAALTNLAKMHGLFEKDNSHRHEHTGKDGTPLKAPVTFISADALTPEQIEKYLNGDRTNDEGF</sequence>
<dbReference type="PANTHER" id="PTHR41328:SF2">
    <property type="entry name" value="TERMINASE SMALL SUBUNIT"/>
    <property type="match status" value="1"/>
</dbReference>
<keyword evidence="1" id="KW-1188">Viral release from host cell</keyword>
<dbReference type="RefSeq" id="WP_215235708.1">
    <property type="nucleotide sequence ID" value="NZ_CAJRAU010000007.1"/>
</dbReference>
<dbReference type="PANTHER" id="PTHR41328">
    <property type="entry name" value="TERMINASE SMALL SUBUNIT-RELATED"/>
    <property type="match status" value="1"/>
</dbReference>
<dbReference type="Pfam" id="PF03592">
    <property type="entry name" value="Terminase_2"/>
    <property type="match status" value="1"/>
</dbReference>
<dbReference type="InterPro" id="IPR052404">
    <property type="entry name" value="SPP1-like_terminase"/>
</dbReference>
<keyword evidence="2" id="KW-0231">Viral genome packaging</keyword>
<keyword evidence="4" id="KW-1185">Reference proteome</keyword>
<accession>A0ABN7RCE5</accession>
<comment type="caution">
    <text evidence="3">The sequence shown here is derived from an EMBL/GenBank/DDBJ whole genome shotgun (WGS) entry which is preliminary data.</text>
</comment>
<name>A0ABN7RCE5_9BACT</name>
<dbReference type="InterPro" id="IPR005335">
    <property type="entry name" value="Terminase_ssu"/>
</dbReference>
<protein>
    <recommendedName>
        <fullName evidence="5">Terminase small subunit</fullName>
    </recommendedName>
</protein>
<dbReference type="EMBL" id="CAJRAU010000007">
    <property type="protein sequence ID" value="CAG5072890.1"/>
    <property type="molecule type" value="Genomic_DNA"/>
</dbReference>
<evidence type="ECO:0000313" key="4">
    <source>
        <dbReference type="Proteomes" id="UP000679725"/>
    </source>
</evidence>
<evidence type="ECO:0000313" key="3">
    <source>
        <dbReference type="EMBL" id="CAG5072890.1"/>
    </source>
</evidence>
<dbReference type="InterPro" id="IPR038713">
    <property type="entry name" value="Terminase_Gp1_N_sf"/>
</dbReference>
<reference evidence="3 4" key="1">
    <citation type="submission" date="2021-04" db="EMBL/GenBank/DDBJ databases">
        <authorList>
            <person name="Rodrigo-Torres L."/>
            <person name="Arahal R. D."/>
            <person name="Lucena T."/>
        </authorList>
    </citation>
    <scope>NUCLEOTIDE SEQUENCE [LARGE SCALE GENOMIC DNA]</scope>
    <source>
        <strain evidence="3 4">CECT 9623</strain>
    </source>
</reference>
<dbReference type="Gene3D" id="1.10.10.1400">
    <property type="entry name" value="Terminase, small subunit, N-terminal DNA-binding domain, HTH motif"/>
    <property type="match status" value="1"/>
</dbReference>
<evidence type="ECO:0008006" key="5">
    <source>
        <dbReference type="Google" id="ProtNLM"/>
    </source>
</evidence>
<organism evidence="3 4">
    <name type="scientific">Dyadobacter linearis</name>
    <dbReference type="NCBI Taxonomy" id="2823330"/>
    <lineage>
        <taxon>Bacteria</taxon>
        <taxon>Pseudomonadati</taxon>
        <taxon>Bacteroidota</taxon>
        <taxon>Cytophagia</taxon>
        <taxon>Cytophagales</taxon>
        <taxon>Spirosomataceae</taxon>
        <taxon>Dyadobacter</taxon>
    </lineage>
</organism>
<evidence type="ECO:0000256" key="2">
    <source>
        <dbReference type="ARBA" id="ARBA00023219"/>
    </source>
</evidence>